<evidence type="ECO:0000313" key="2">
    <source>
        <dbReference type="Proteomes" id="UP000198518"/>
    </source>
</evidence>
<dbReference type="STRING" id="355548.SAMN04487945_1469"/>
<reference evidence="1 2" key="1">
    <citation type="submission" date="2016-10" db="EMBL/GenBank/DDBJ databases">
        <authorList>
            <person name="de Groot N.N."/>
        </authorList>
    </citation>
    <scope>NUCLEOTIDE SEQUENCE [LARGE SCALE GENOMIC DNA]</scope>
    <source>
        <strain evidence="1 2">CGMCC 1.5337</strain>
    </source>
</reference>
<protein>
    <submittedName>
        <fullName evidence="1">Uncharacterized protein</fullName>
    </submittedName>
</protein>
<dbReference type="Proteomes" id="UP000198518">
    <property type="component" value="Unassembled WGS sequence"/>
</dbReference>
<dbReference type="RefSeq" id="WP_143052170.1">
    <property type="nucleotide sequence ID" value="NZ_FOJA01000001.1"/>
</dbReference>
<sequence>MFDKPSYLIQFGYNGQTIVDRALTNDHMDGVILSPTDYPMGKNKTLAQKVNNQGKTVLFDPQYYIPRTERDAAQSYPYFESKGGNEFETVVVQREGQREELCREILSVQDKMGVDAYISPARHVDALVDRKINEWKDLTESFIEIAREDGQDIPIFAALPVEGDVISHPDERNEFLDYVTSIDPDGFYVSVQYEMGQRYPLTGAQDVHAYVDLMKSLKMNQFEVIAGHSHQIAHLLFAAGVDAFASGHYKNTKAFDVGRWEPDDEGFGRTVIYYYSDEILNDIRVEQGLQNLDASGFDISRLRTKSPYDGDLFAATTPESSEWKLSEESWDHYISACFQISRKYRNKDLQERIDFAKNHLEQAANLHEDMLNYVNEDELDSVDADVFDQWPSVLESIEADLENPLKRKMLEMG</sequence>
<proteinExistence type="predicted"/>
<dbReference type="OrthoDB" id="346000at2157"/>
<keyword evidence="2" id="KW-1185">Reference proteome</keyword>
<dbReference type="EMBL" id="FOJA01000001">
    <property type="protein sequence ID" value="SEW10378.1"/>
    <property type="molecule type" value="Genomic_DNA"/>
</dbReference>
<organism evidence="1 2">
    <name type="scientific">Halobacterium jilantaiense</name>
    <dbReference type="NCBI Taxonomy" id="355548"/>
    <lineage>
        <taxon>Archaea</taxon>
        <taxon>Methanobacteriati</taxon>
        <taxon>Methanobacteriota</taxon>
        <taxon>Stenosarchaea group</taxon>
        <taxon>Halobacteria</taxon>
        <taxon>Halobacteriales</taxon>
        <taxon>Halobacteriaceae</taxon>
        <taxon>Halobacterium</taxon>
    </lineage>
</organism>
<accession>A0A1I0P840</accession>
<name>A0A1I0P840_9EURY</name>
<dbReference type="AlphaFoldDB" id="A0A1I0P840"/>
<evidence type="ECO:0000313" key="1">
    <source>
        <dbReference type="EMBL" id="SEW10378.1"/>
    </source>
</evidence>
<gene>
    <name evidence="1" type="ORF">SAMN04487945_1469</name>
</gene>